<feature type="region of interest" description="Disordered" evidence="1">
    <location>
        <begin position="158"/>
        <end position="177"/>
    </location>
</feature>
<evidence type="ECO:0000256" key="1">
    <source>
        <dbReference type="SAM" id="MobiDB-lite"/>
    </source>
</evidence>
<name>A0A9P9AMB3_9HYPO</name>
<organism evidence="2 3">
    <name type="scientific">Thelonectria olida</name>
    <dbReference type="NCBI Taxonomy" id="1576542"/>
    <lineage>
        <taxon>Eukaryota</taxon>
        <taxon>Fungi</taxon>
        <taxon>Dikarya</taxon>
        <taxon>Ascomycota</taxon>
        <taxon>Pezizomycotina</taxon>
        <taxon>Sordariomycetes</taxon>
        <taxon>Hypocreomycetidae</taxon>
        <taxon>Hypocreales</taxon>
        <taxon>Nectriaceae</taxon>
        <taxon>Thelonectria</taxon>
    </lineage>
</organism>
<feature type="compositionally biased region" description="Basic and acidic residues" evidence="1">
    <location>
        <begin position="166"/>
        <end position="177"/>
    </location>
</feature>
<comment type="caution">
    <text evidence="2">The sequence shown here is derived from an EMBL/GenBank/DDBJ whole genome shotgun (WGS) entry which is preliminary data.</text>
</comment>
<protein>
    <submittedName>
        <fullName evidence="2">Uncharacterized protein</fullName>
    </submittedName>
</protein>
<gene>
    <name evidence="2" type="ORF">B0T10DRAFT_572141</name>
</gene>
<evidence type="ECO:0000313" key="2">
    <source>
        <dbReference type="EMBL" id="KAH6889951.1"/>
    </source>
</evidence>
<evidence type="ECO:0000313" key="3">
    <source>
        <dbReference type="Proteomes" id="UP000777438"/>
    </source>
</evidence>
<keyword evidence="3" id="KW-1185">Reference proteome</keyword>
<accession>A0A9P9AMB3</accession>
<dbReference type="EMBL" id="JAGPYM010000010">
    <property type="protein sequence ID" value="KAH6889951.1"/>
    <property type="molecule type" value="Genomic_DNA"/>
</dbReference>
<dbReference type="OrthoDB" id="4761017at2759"/>
<dbReference type="AlphaFoldDB" id="A0A9P9AMB3"/>
<proteinExistence type="predicted"/>
<dbReference type="Proteomes" id="UP000777438">
    <property type="component" value="Unassembled WGS sequence"/>
</dbReference>
<sequence>MAPIVCKVVDTSSSGVPGIRATLEYKNHDGMTLSKVESISDVHGRVRWLPLPFTKDPLLDPHICAWVSLTFVPNDQRFPVSWLSIQADVYLSPESHHAFTLHLNKGSADYRVEHANFPRPTLRKMDWATSPIRDGISGCLSPSPLQLPPLVFDGAVGHLSKKRKRSSEDNEPPPKRR</sequence>
<reference evidence="2 3" key="1">
    <citation type="journal article" date="2021" name="Nat. Commun.">
        <title>Genetic determinants of endophytism in the Arabidopsis root mycobiome.</title>
        <authorList>
            <person name="Mesny F."/>
            <person name="Miyauchi S."/>
            <person name="Thiergart T."/>
            <person name="Pickel B."/>
            <person name="Atanasova L."/>
            <person name="Karlsson M."/>
            <person name="Huettel B."/>
            <person name="Barry K.W."/>
            <person name="Haridas S."/>
            <person name="Chen C."/>
            <person name="Bauer D."/>
            <person name="Andreopoulos W."/>
            <person name="Pangilinan J."/>
            <person name="LaButti K."/>
            <person name="Riley R."/>
            <person name="Lipzen A."/>
            <person name="Clum A."/>
            <person name="Drula E."/>
            <person name="Henrissat B."/>
            <person name="Kohler A."/>
            <person name="Grigoriev I.V."/>
            <person name="Martin F.M."/>
            <person name="Hacquard S."/>
        </authorList>
    </citation>
    <scope>NUCLEOTIDE SEQUENCE [LARGE SCALE GENOMIC DNA]</scope>
    <source>
        <strain evidence="2 3">MPI-CAGE-CH-0241</strain>
    </source>
</reference>